<accession>X0XJ63</accession>
<name>X0XJ63_9ZZZZ</name>
<dbReference type="AlphaFoldDB" id="X0XJ63"/>
<reference evidence="1" key="1">
    <citation type="journal article" date="2014" name="Front. Microbiol.">
        <title>High frequency of phylogenetically diverse reductive dehalogenase-homologous genes in deep subseafloor sedimentary metagenomes.</title>
        <authorList>
            <person name="Kawai M."/>
            <person name="Futagami T."/>
            <person name="Toyoda A."/>
            <person name="Takaki Y."/>
            <person name="Nishi S."/>
            <person name="Hori S."/>
            <person name="Arai W."/>
            <person name="Tsubouchi T."/>
            <person name="Morono Y."/>
            <person name="Uchiyama I."/>
            <person name="Ito T."/>
            <person name="Fujiyama A."/>
            <person name="Inagaki F."/>
            <person name="Takami H."/>
        </authorList>
    </citation>
    <scope>NUCLEOTIDE SEQUENCE</scope>
    <source>
        <strain evidence="1">Expedition CK06-06</strain>
    </source>
</reference>
<gene>
    <name evidence="1" type="ORF">S01H1_61601</name>
</gene>
<comment type="caution">
    <text evidence="1">The sequence shown here is derived from an EMBL/GenBank/DDBJ whole genome shotgun (WGS) entry which is preliminary data.</text>
</comment>
<organism evidence="1">
    <name type="scientific">marine sediment metagenome</name>
    <dbReference type="NCBI Taxonomy" id="412755"/>
    <lineage>
        <taxon>unclassified sequences</taxon>
        <taxon>metagenomes</taxon>
        <taxon>ecological metagenomes</taxon>
    </lineage>
</organism>
<dbReference type="EMBL" id="BARS01040405">
    <property type="protein sequence ID" value="GAG35392.1"/>
    <property type="molecule type" value="Genomic_DNA"/>
</dbReference>
<evidence type="ECO:0000313" key="1">
    <source>
        <dbReference type="EMBL" id="GAG35392.1"/>
    </source>
</evidence>
<protein>
    <submittedName>
        <fullName evidence="1">Uncharacterized protein</fullName>
    </submittedName>
</protein>
<sequence>MKILTCDGNCPSDIPDKDCPGLCPEASLEDAWESPPQPDQTNHLVEYKIKGPHNEAEALKAALVCASDFIKRSISTYVTVAEAKFALNEISKLENGA</sequence>
<proteinExistence type="predicted"/>